<dbReference type="OrthoDB" id="5292957at2"/>
<proteinExistence type="predicted"/>
<evidence type="ECO:0000313" key="2">
    <source>
        <dbReference type="EMBL" id="ASD64442.1"/>
    </source>
</evidence>
<organism evidence="2 3">
    <name type="scientific">Bdellovibrio bacteriovorus</name>
    <dbReference type="NCBI Taxonomy" id="959"/>
    <lineage>
        <taxon>Bacteria</taxon>
        <taxon>Pseudomonadati</taxon>
        <taxon>Bdellovibrionota</taxon>
        <taxon>Bdellovibrionia</taxon>
        <taxon>Bdellovibrionales</taxon>
        <taxon>Pseudobdellovibrionaceae</taxon>
        <taxon>Bdellovibrio</taxon>
    </lineage>
</organism>
<protein>
    <submittedName>
        <fullName evidence="2">Uncharacterized protein</fullName>
    </submittedName>
</protein>
<keyword evidence="1" id="KW-0732">Signal</keyword>
<feature type="chain" id="PRO_5012938626" evidence="1">
    <location>
        <begin position="25"/>
        <end position="205"/>
    </location>
</feature>
<evidence type="ECO:0000313" key="3">
    <source>
        <dbReference type="Proteomes" id="UP000197003"/>
    </source>
</evidence>
<dbReference type="Proteomes" id="UP000197003">
    <property type="component" value="Chromosome"/>
</dbReference>
<name>A0A1Z3NAE9_BDEBC</name>
<evidence type="ECO:0000256" key="1">
    <source>
        <dbReference type="SAM" id="SignalP"/>
    </source>
</evidence>
<dbReference type="RefSeq" id="WP_088565911.1">
    <property type="nucleotide sequence ID" value="NZ_CP020946.1"/>
</dbReference>
<sequence length="205" mass="22533">MIFRLALSALLLGCLSLGSATAWALDFDKDAGMSREVLVESLKKNTRLNQEQIDQLVVTLQNQFNVQPGDKIPIKGYLYAHGMNVGLFVDHDVWAFDAAFLVPGTDEVVRVPGLYLCDFKNGGLKFEVAYKWMFSFIPSGVSLSELNGAVYGRGVGVVAEAFLGLEGSWLPAQNRVNDLFHVAVKLGFGGGIVFPKMEFKLRNIQ</sequence>
<dbReference type="AlphaFoldDB" id="A0A1Z3NAE9"/>
<feature type="signal peptide" evidence="1">
    <location>
        <begin position="1"/>
        <end position="24"/>
    </location>
</feature>
<reference evidence="2 3" key="1">
    <citation type="submission" date="2017-04" db="EMBL/GenBank/DDBJ databases">
        <title>Whole genome sequence of Bdellovibrio bacteriovorus strain SSB218315.</title>
        <authorList>
            <person name="Oyedara O."/>
            <person name="Rodriguez-Perez M.A."/>
        </authorList>
    </citation>
    <scope>NUCLEOTIDE SEQUENCE [LARGE SCALE GENOMIC DNA]</scope>
    <source>
        <strain evidence="2 3">SSB218315</strain>
    </source>
</reference>
<dbReference type="EMBL" id="CP020946">
    <property type="protein sequence ID" value="ASD64442.1"/>
    <property type="molecule type" value="Genomic_DNA"/>
</dbReference>
<gene>
    <name evidence="2" type="ORF">B9G79_13130</name>
</gene>
<accession>A0A1Z3NAE9</accession>